<keyword evidence="4" id="KW-0812">Transmembrane</keyword>
<keyword evidence="7" id="KW-1133">Transmembrane helix</keyword>
<dbReference type="InterPro" id="IPR011678">
    <property type="entry name" value="EMC1_C"/>
</dbReference>
<keyword evidence="12" id="KW-1185">Reference proteome</keyword>
<evidence type="ECO:0000256" key="3">
    <source>
        <dbReference type="ARBA" id="ARBA00020824"/>
    </source>
</evidence>
<dbReference type="Proteomes" id="UP000218209">
    <property type="component" value="Unassembled WGS sequence"/>
</dbReference>
<comment type="similarity">
    <text evidence="2">Belongs to the EMC1 family.</text>
</comment>
<dbReference type="AlphaFoldDB" id="A0A1X6PIG2"/>
<keyword evidence="5" id="KW-0732">Signal</keyword>
<evidence type="ECO:0000256" key="5">
    <source>
        <dbReference type="ARBA" id="ARBA00022729"/>
    </source>
</evidence>
<evidence type="ECO:0000256" key="9">
    <source>
        <dbReference type="ARBA" id="ARBA00023180"/>
    </source>
</evidence>
<dbReference type="PANTHER" id="PTHR21573:SF0">
    <property type="entry name" value="ER MEMBRANE PROTEIN COMPLEX SUBUNIT 1"/>
    <property type="match status" value="1"/>
</dbReference>
<evidence type="ECO:0000256" key="7">
    <source>
        <dbReference type="ARBA" id="ARBA00022989"/>
    </source>
</evidence>
<evidence type="ECO:0000259" key="10">
    <source>
        <dbReference type="Pfam" id="PF07774"/>
    </source>
</evidence>
<keyword evidence="9" id="KW-0325">Glycoprotein</keyword>
<evidence type="ECO:0000256" key="8">
    <source>
        <dbReference type="ARBA" id="ARBA00023136"/>
    </source>
</evidence>
<evidence type="ECO:0000256" key="4">
    <source>
        <dbReference type="ARBA" id="ARBA00022692"/>
    </source>
</evidence>
<protein>
    <recommendedName>
        <fullName evidence="3">ER membrane protein complex subunit 1</fullName>
    </recommendedName>
</protein>
<dbReference type="EMBL" id="KV918771">
    <property type="protein sequence ID" value="OSX80627.1"/>
    <property type="molecule type" value="Genomic_DNA"/>
</dbReference>
<sequence>MAVLAKICSRPAEVSSPRAVLVTTTTGDAVALCIDVTRRTATVRWVRNDALGHGVAVLVADAGGSGGCRRGRTGGGGGGGRRHCARRAAGGGLEALWPRRGGGGRTLWSAPLDTPAEEDATAVAAAGDACAARRRGGSGSGSSSGAPHGVTRAVYALADGRVGVLTTVGGCGVARLAAFDVASGWPTARVAVATAGRPLAAAPLTTLAAYGVGRLAVVEGAAVTHLLRPLPLPAAAAAASAAAAATAAVAAEAGRIAWLLAAPGADHIVGIAGGVERWRLQLAPAEAVAAVALPPRGAPPLASRARVIACRRLLFKYTNTAAALVLTTTAADRGGGGGGGGGGGPDAHPPTVGAYTVDVVTGVVLDAIVHVNGSGPAAAVRAENWAAYTFGNGGRGEAELHFLDAYEPPPAAGCLRAALGRAAAESLSAAAAAAVSAAARGRAPADAAAVDVVSAWALPRPTVARQSFVATSRLTALAVTATRRGVTPPGVLATTDGGRLVLIAKALLDGRRRPLPAVAKGDTAAAAAAAERRRAAAAEQLLPYTPVVGVEPPLVPAPDAAGGDGGGGGASVAAAAAAAAATAAGTSGHTAQVVGGAAVPLSFGVPAASAPAGGVESRAHVLLAGLDVAYAAVAMAGEWDSLDDDFGAAAVAASLAALAALTAATRAAAARKAQWAE</sequence>
<evidence type="ECO:0000313" key="11">
    <source>
        <dbReference type="EMBL" id="OSX80627.1"/>
    </source>
</evidence>
<reference evidence="11 12" key="1">
    <citation type="submission" date="2017-03" db="EMBL/GenBank/DDBJ databases">
        <title>WGS assembly of Porphyra umbilicalis.</title>
        <authorList>
            <person name="Brawley S.H."/>
            <person name="Blouin N.A."/>
            <person name="Ficko-Blean E."/>
            <person name="Wheeler G.L."/>
            <person name="Lohr M."/>
            <person name="Goodson H.V."/>
            <person name="Jenkins J.W."/>
            <person name="Blaby-Haas C.E."/>
            <person name="Helliwell K.E."/>
            <person name="Chan C."/>
            <person name="Marriage T."/>
            <person name="Bhattacharya D."/>
            <person name="Klein A.S."/>
            <person name="Badis Y."/>
            <person name="Brodie J."/>
            <person name="Cao Y."/>
            <person name="Collen J."/>
            <person name="Dittami S.M."/>
            <person name="Gachon C.M."/>
            <person name="Green B.R."/>
            <person name="Karpowicz S."/>
            <person name="Kim J.W."/>
            <person name="Kudahl U."/>
            <person name="Lin S."/>
            <person name="Michel G."/>
            <person name="Mittag M."/>
            <person name="Olson B.J."/>
            <person name="Pangilinan J."/>
            <person name="Peng Y."/>
            <person name="Qiu H."/>
            <person name="Shu S."/>
            <person name="Singer J.T."/>
            <person name="Smith A.G."/>
            <person name="Sprecher B.N."/>
            <person name="Wagner V."/>
            <person name="Wang W."/>
            <person name="Wang Z.-Y."/>
            <person name="Yan J."/>
            <person name="Yarish C."/>
            <person name="Zoeuner-Riek S."/>
            <person name="Zhuang Y."/>
            <person name="Zou Y."/>
            <person name="Lindquist E.A."/>
            <person name="Grimwood J."/>
            <person name="Barry K."/>
            <person name="Rokhsar D.S."/>
            <person name="Schmutz J."/>
            <person name="Stiller J.W."/>
            <person name="Grossman A.R."/>
            <person name="Prochnik S.E."/>
        </authorList>
    </citation>
    <scope>NUCLEOTIDE SEQUENCE [LARGE SCALE GENOMIC DNA]</scope>
    <source>
        <strain evidence="11">4086291</strain>
    </source>
</reference>
<evidence type="ECO:0000256" key="6">
    <source>
        <dbReference type="ARBA" id="ARBA00022824"/>
    </source>
</evidence>
<name>A0A1X6PIG2_PORUM</name>
<dbReference type="InterPro" id="IPR026895">
    <property type="entry name" value="EMC1"/>
</dbReference>
<evidence type="ECO:0000256" key="2">
    <source>
        <dbReference type="ARBA" id="ARBA00007904"/>
    </source>
</evidence>
<dbReference type="Pfam" id="PF07774">
    <property type="entry name" value="EMC1_C"/>
    <property type="match status" value="2"/>
</dbReference>
<accession>A0A1X6PIG2</accession>
<dbReference type="GO" id="GO:0034975">
    <property type="term" value="P:protein folding in endoplasmic reticulum"/>
    <property type="evidence" value="ECO:0007669"/>
    <property type="project" value="TreeGrafter"/>
</dbReference>
<dbReference type="PANTHER" id="PTHR21573">
    <property type="entry name" value="ER MEMBRANE PROTEIN COMPLEX SUBUNIT 1"/>
    <property type="match status" value="1"/>
</dbReference>
<keyword evidence="6" id="KW-0256">Endoplasmic reticulum</keyword>
<keyword evidence="8" id="KW-0472">Membrane</keyword>
<evidence type="ECO:0000256" key="1">
    <source>
        <dbReference type="ARBA" id="ARBA00004115"/>
    </source>
</evidence>
<feature type="domain" description="ER membrane protein complex subunit 1 C-terminal" evidence="10">
    <location>
        <begin position="382"/>
        <end position="552"/>
    </location>
</feature>
<feature type="domain" description="ER membrane protein complex subunit 1 C-terminal" evidence="10">
    <location>
        <begin position="614"/>
        <end position="673"/>
    </location>
</feature>
<organism evidence="11 12">
    <name type="scientific">Porphyra umbilicalis</name>
    <name type="common">Purple laver</name>
    <name type="synonym">Red alga</name>
    <dbReference type="NCBI Taxonomy" id="2786"/>
    <lineage>
        <taxon>Eukaryota</taxon>
        <taxon>Rhodophyta</taxon>
        <taxon>Bangiophyceae</taxon>
        <taxon>Bangiales</taxon>
        <taxon>Bangiaceae</taxon>
        <taxon>Porphyra</taxon>
    </lineage>
</organism>
<proteinExistence type="inferred from homology"/>
<evidence type="ECO:0000313" key="12">
    <source>
        <dbReference type="Proteomes" id="UP000218209"/>
    </source>
</evidence>
<dbReference type="GO" id="GO:0072546">
    <property type="term" value="C:EMC complex"/>
    <property type="evidence" value="ECO:0007669"/>
    <property type="project" value="InterPro"/>
</dbReference>
<gene>
    <name evidence="11" type="ORF">BU14_0048s0042</name>
</gene>
<comment type="subcellular location">
    <subcellularLocation>
        <location evidence="1">Endoplasmic reticulum membrane</location>
        <topology evidence="1">Single-pass type I membrane protein</topology>
    </subcellularLocation>
</comment>